<evidence type="ECO:0000313" key="2">
    <source>
        <dbReference type="EMBL" id="STP05863.1"/>
    </source>
</evidence>
<reference evidence="2 4" key="2">
    <citation type="submission" date="2018-06" db="EMBL/GenBank/DDBJ databases">
        <authorList>
            <consortium name="Pathogen Informatics"/>
            <person name="Doyle S."/>
        </authorList>
    </citation>
    <scope>NUCLEOTIDE SEQUENCE [LARGE SCALE GENOMIC DNA]</scope>
    <source>
        <strain evidence="2 4">NCTC10672</strain>
    </source>
</reference>
<dbReference type="Proteomes" id="UP000242412">
    <property type="component" value="Unassembled WGS sequence"/>
</dbReference>
<dbReference type="EMBL" id="MPJJ01000006">
    <property type="protein sequence ID" value="OLV27469.1"/>
    <property type="molecule type" value="Genomic_DNA"/>
</dbReference>
<evidence type="ECO:0000313" key="3">
    <source>
        <dbReference type="Proteomes" id="UP000242412"/>
    </source>
</evidence>
<dbReference type="PANTHER" id="PTHR38767">
    <property type="entry name" value="DNA POLYMERASE III SUBUNIT CHI"/>
    <property type="match status" value="1"/>
</dbReference>
<evidence type="ECO:0000313" key="4">
    <source>
        <dbReference type="Proteomes" id="UP000254186"/>
    </source>
</evidence>
<name>A0A1R0EB07_HAEPA</name>
<dbReference type="AlphaFoldDB" id="A0A1R0EB07"/>
<dbReference type="GO" id="GO:0003677">
    <property type="term" value="F:DNA binding"/>
    <property type="evidence" value="ECO:0007669"/>
    <property type="project" value="InterPro"/>
</dbReference>
<dbReference type="Pfam" id="PF04364">
    <property type="entry name" value="DNA_pol3_chi"/>
    <property type="match status" value="1"/>
</dbReference>
<dbReference type="Gene3D" id="3.40.50.10110">
    <property type="entry name" value="DNA polymerase III subunit chi"/>
    <property type="match status" value="1"/>
</dbReference>
<proteinExistence type="predicted"/>
<dbReference type="RefSeq" id="WP_049364362.1">
    <property type="nucleotide sequence ID" value="NZ_CABFLI010000011.1"/>
</dbReference>
<protein>
    <submittedName>
        <fullName evidence="1">DNA polymerase III subunit chi</fullName>
    </submittedName>
    <submittedName>
        <fullName evidence="2">DNA polymerase III, chi subunit</fullName>
        <ecNumber evidence="2">2.7.7.7</ecNumber>
    </submittedName>
</protein>
<dbReference type="InterPro" id="IPR036768">
    <property type="entry name" value="PolIII_chi_sf"/>
</dbReference>
<accession>A0A1R0EB07</accession>
<dbReference type="GO" id="GO:0006260">
    <property type="term" value="P:DNA replication"/>
    <property type="evidence" value="ECO:0007669"/>
    <property type="project" value="InterPro"/>
</dbReference>
<gene>
    <name evidence="2" type="primary">holC</name>
    <name evidence="1" type="ORF">BSO15_02670</name>
    <name evidence="2" type="ORF">NCTC10672_01837</name>
</gene>
<dbReference type="Proteomes" id="UP000254186">
    <property type="component" value="Unassembled WGS sequence"/>
</dbReference>
<reference evidence="1 3" key="1">
    <citation type="submission" date="2016-11" db="EMBL/GenBank/DDBJ databases">
        <title>Simultaneous identification of Haemophilus influenzae and Haemophilus haemolyticus using TaqMan real-time PCR.</title>
        <authorList>
            <person name="Price E.P."/>
            <person name="Sarovich D.S."/>
            <person name="Harris T.M."/>
            <person name="Spargo J.C."/>
            <person name="Nosworthy E."/>
            <person name="Beissbarth J."/>
            <person name="Chang A.B."/>
            <person name="Smith-Vaughan H.C."/>
        </authorList>
    </citation>
    <scope>NUCLEOTIDE SEQUENCE [LARGE SCALE GENOMIC DNA]</scope>
    <source>
        <strain evidence="1 3">60884 B Hi-2</strain>
    </source>
</reference>
<keyword evidence="2" id="KW-0548">Nucleotidyltransferase</keyword>
<dbReference type="GO" id="GO:0003887">
    <property type="term" value="F:DNA-directed DNA polymerase activity"/>
    <property type="evidence" value="ECO:0007669"/>
    <property type="project" value="UniProtKB-EC"/>
</dbReference>
<sequence length="143" mass="16629">MAKNAQFYLLNPEKKITVEQLACDLAAQAWRLGKRVLIACETEEQAFLIDEALWQRDPNEFVPHNLSGEATQYAPPIEISWKGKRNAQRRDLLINLQMEVPDFSHSFTQLIDFVPVEETQKAQARERYKQLRQLGWTLSTEQV</sequence>
<dbReference type="EMBL" id="UGHY01000002">
    <property type="protein sequence ID" value="STP05863.1"/>
    <property type="molecule type" value="Genomic_DNA"/>
</dbReference>
<dbReference type="GO" id="GO:0032298">
    <property type="term" value="P:positive regulation of DNA-templated DNA replication initiation"/>
    <property type="evidence" value="ECO:0007669"/>
    <property type="project" value="TreeGrafter"/>
</dbReference>
<evidence type="ECO:0000313" key="1">
    <source>
        <dbReference type="EMBL" id="OLV27469.1"/>
    </source>
</evidence>
<dbReference type="InterPro" id="IPR007459">
    <property type="entry name" value="DNA_pol3_chi"/>
</dbReference>
<dbReference type="SUPFAM" id="SSF102400">
    <property type="entry name" value="DNA polymerase III chi subunit"/>
    <property type="match status" value="1"/>
</dbReference>
<keyword evidence="2" id="KW-0808">Transferase</keyword>
<dbReference type="EC" id="2.7.7.7" evidence="2"/>
<dbReference type="PANTHER" id="PTHR38767:SF1">
    <property type="entry name" value="DNA POLYMERASE III SUBUNIT CHI"/>
    <property type="match status" value="1"/>
</dbReference>
<organism evidence="2 4">
    <name type="scientific">Haemophilus parainfluenzae</name>
    <dbReference type="NCBI Taxonomy" id="729"/>
    <lineage>
        <taxon>Bacteria</taxon>
        <taxon>Pseudomonadati</taxon>
        <taxon>Pseudomonadota</taxon>
        <taxon>Gammaproteobacteria</taxon>
        <taxon>Pasteurellales</taxon>
        <taxon>Pasteurellaceae</taxon>
        <taxon>Haemophilus</taxon>
    </lineage>
</organism>